<name>A0A081BE83_9HYPH</name>
<proteinExistence type="predicted"/>
<feature type="non-terminal residue" evidence="1">
    <location>
        <position position="1"/>
    </location>
</feature>
<dbReference type="GO" id="GO:0003824">
    <property type="term" value="F:catalytic activity"/>
    <property type="evidence" value="ECO:0007669"/>
    <property type="project" value="InterPro"/>
</dbReference>
<reference evidence="1 2" key="1">
    <citation type="submission" date="2014-07" db="EMBL/GenBank/DDBJ databases">
        <title>Tepidicaulis marinum gen. nov., sp. nov., a novel marine bacterium denitrifying nitrate to nitrous oxide strictly under microaerobic conditions.</title>
        <authorList>
            <person name="Takeuchi M."/>
            <person name="Yamagishi T."/>
            <person name="Kamagata Y."/>
            <person name="Oshima K."/>
            <person name="Hattori M."/>
            <person name="Katayama T."/>
            <person name="Hanada S."/>
            <person name="Tamaki H."/>
            <person name="Marumo K."/>
            <person name="Maeda H."/>
            <person name="Nedachi M."/>
            <person name="Iwasaki W."/>
            <person name="Suwa Y."/>
            <person name="Sakata S."/>
        </authorList>
    </citation>
    <scope>NUCLEOTIDE SEQUENCE [LARGE SCALE GENOMIC DNA]</scope>
    <source>
        <strain evidence="1 2">MA2</strain>
    </source>
</reference>
<dbReference type="AlphaFoldDB" id="A0A081BE83"/>
<gene>
    <name evidence="1" type="ORF">M2A_2850</name>
</gene>
<dbReference type="Proteomes" id="UP000028702">
    <property type="component" value="Unassembled WGS sequence"/>
</dbReference>
<dbReference type="Gene3D" id="3.90.850.10">
    <property type="entry name" value="Fumarylacetoacetase-like, C-terminal domain"/>
    <property type="match status" value="1"/>
</dbReference>
<dbReference type="InterPro" id="IPR036663">
    <property type="entry name" value="Fumarylacetoacetase_C_sf"/>
</dbReference>
<dbReference type="eggNOG" id="COG0179">
    <property type="taxonomic scope" value="Bacteria"/>
</dbReference>
<organism evidence="1 2">
    <name type="scientific">Tepidicaulis marinus</name>
    <dbReference type="NCBI Taxonomy" id="1333998"/>
    <lineage>
        <taxon>Bacteria</taxon>
        <taxon>Pseudomonadati</taxon>
        <taxon>Pseudomonadota</taxon>
        <taxon>Alphaproteobacteria</taxon>
        <taxon>Hyphomicrobiales</taxon>
        <taxon>Parvibaculaceae</taxon>
        <taxon>Tepidicaulis</taxon>
    </lineage>
</organism>
<sequence length="51" mass="5084">QGGKDVIALPDGTARGWLQDGDEVIIGATAMGADGTRLSFGTLTGRVAPAV</sequence>
<accession>A0A081BE83</accession>
<dbReference type="EMBL" id="BBIO01000017">
    <property type="protein sequence ID" value="GAK46351.1"/>
    <property type="molecule type" value="Genomic_DNA"/>
</dbReference>
<evidence type="ECO:0000313" key="1">
    <source>
        <dbReference type="EMBL" id="GAK46351.1"/>
    </source>
</evidence>
<protein>
    <submittedName>
        <fullName evidence="1">Fumarylacetoacetase</fullName>
    </submittedName>
</protein>
<comment type="caution">
    <text evidence="1">The sequence shown here is derived from an EMBL/GenBank/DDBJ whole genome shotgun (WGS) entry which is preliminary data.</text>
</comment>
<evidence type="ECO:0000313" key="2">
    <source>
        <dbReference type="Proteomes" id="UP000028702"/>
    </source>
</evidence>
<keyword evidence="2" id="KW-1185">Reference proteome</keyword>